<dbReference type="STRING" id="1703345.A3860_26095"/>
<keyword evidence="2 8" id="KW-0813">Transport</keyword>
<dbReference type="Gene3D" id="2.40.170.20">
    <property type="entry name" value="TonB-dependent receptor, beta-barrel domain"/>
    <property type="match status" value="1"/>
</dbReference>
<sequence length="1095" mass="123034">MKKLFSPGSLLILLLAALVPFSNLQAQTQPTIVRGKIISSRDKKPIHGASVTEIDNDERIIRGVSTDIDGNFALKMSNPKNKISISYIGFKSIVQSPDGKTSITVSLVPANSDMDEIIVVADKKSDNGMMPVSERDRTFAAATISAKEMEEMQATSIDQALQGRLPGLDITASSGDPGAAMSIKIRGTSSINSSDNPLIVVDGMPYETEIPSDFNFGTADEQGYAALLNISPSDIKDITVLKDAAATAVWGARAAGGVLIITTKRGKMGKPALTYTFKSSITKAPDAIPMLNGDQYSMLIPELVMNKNGQPLNTQLYKEFQYDPNDPYYYYNYSNNTDWVRAIRQTGYIQDHNLSMSGGGRKARYFTSLDYTKQIGTTLGNDLSRINTRINLDYTVSARIRFRTDLSYSHSLNNRNYADNLLEVAYKKMPNMSIYEYDEYGNKTPNFFSPAQNVQGQYGGINSSNKLTGTVNPVAMATAAYRRILSERVIPHFQLQYDLKPSVLQAIFDIQFDINNTKNKSFLPQIATGRPWTETVVNRVYDGDADAFSVQSKTSLTYTPHLKENHKLIFFSTFLTSDYKYVSHQAQTSNTASTDLQDPSVPSRTANTDLNLTATQIQSRSIGALVNGQYAFKDRYIFNAALRMDGNSKFGPAHRYGFFPSVSARWRLSDEWFMRPLQKWVNDLSIRGSYGHSGREPKNDYTFYNTYNTFAYTYLGQSAIYPATMQLNNLTWEVNKGANLGFNLIMLNRRINLDVDLYRNRIDKMFFSGLQISSFSGFDKVDMNVGTMDNQGWEVNLNTVLVRKKDYSIEFNFNIAHNDNIIRQISEYYPREKGNIEANGQYKSLLQVNNPFGSFYGFRYKGVYADKNATMARDAKGQPIVGPNGQQIYMRFNYPNVDYMFQPGDAIYEDINHDGNINYMDVVYLGNGNPKLTGGFGPTLSWKNQLRVTVFFNYRLGQDIINGTKMSTTAMYNFDNQSTAVLRRWRKEGDITDMPRAVYGTGYNWLGSDRYVEDGSFMRLRSATIRYNFTQKALSRFKLGTLSAYITAENLLTLTRYTGQDPEVSARGSDPFRVAMDYSMTPPSKTFTIGLSTTF</sequence>
<feature type="signal peptide" evidence="10">
    <location>
        <begin position="1"/>
        <end position="26"/>
    </location>
</feature>
<dbReference type="Proteomes" id="UP000192796">
    <property type="component" value="Unassembled WGS sequence"/>
</dbReference>
<evidence type="ECO:0000256" key="5">
    <source>
        <dbReference type="ARBA" id="ARBA00023077"/>
    </source>
</evidence>
<dbReference type="OrthoDB" id="1019466at2"/>
<dbReference type="AlphaFoldDB" id="A0A1V9FWX2"/>
<keyword evidence="6 8" id="KW-0472">Membrane</keyword>
<feature type="domain" description="TonB-dependent receptor plug" evidence="12">
    <location>
        <begin position="135"/>
        <end position="258"/>
    </location>
</feature>
<gene>
    <name evidence="13" type="ORF">A3860_26095</name>
</gene>
<evidence type="ECO:0000256" key="10">
    <source>
        <dbReference type="SAM" id="SignalP"/>
    </source>
</evidence>
<keyword evidence="7 8" id="KW-0998">Cell outer membrane</keyword>
<evidence type="ECO:0000256" key="8">
    <source>
        <dbReference type="PROSITE-ProRule" id="PRU01360"/>
    </source>
</evidence>
<evidence type="ECO:0000256" key="2">
    <source>
        <dbReference type="ARBA" id="ARBA00022448"/>
    </source>
</evidence>
<dbReference type="InterPro" id="IPR008969">
    <property type="entry name" value="CarboxyPept-like_regulatory"/>
</dbReference>
<dbReference type="RefSeq" id="WP_081148152.1">
    <property type="nucleotide sequence ID" value="NZ_LVYD01000048.1"/>
</dbReference>
<keyword evidence="5 9" id="KW-0798">TonB box</keyword>
<reference evidence="13 14" key="1">
    <citation type="submission" date="2016-03" db="EMBL/GenBank/DDBJ databases">
        <title>Niastella vici sp. nov., isolated from farmland soil.</title>
        <authorList>
            <person name="Chen L."/>
            <person name="Wang D."/>
            <person name="Yang S."/>
            <person name="Wang G."/>
        </authorList>
    </citation>
    <scope>NUCLEOTIDE SEQUENCE [LARGE SCALE GENOMIC DNA]</scope>
    <source>
        <strain evidence="13 14">DJ57</strain>
    </source>
</reference>
<comment type="subcellular location">
    <subcellularLocation>
        <location evidence="1 8">Cell outer membrane</location>
        <topology evidence="1 8">Multi-pass membrane protein</topology>
    </subcellularLocation>
</comment>
<dbReference type="Gene3D" id="2.170.130.10">
    <property type="entry name" value="TonB-dependent receptor, plug domain"/>
    <property type="match status" value="1"/>
</dbReference>
<organism evidence="13 14">
    <name type="scientific">Niastella vici</name>
    <dbReference type="NCBI Taxonomy" id="1703345"/>
    <lineage>
        <taxon>Bacteria</taxon>
        <taxon>Pseudomonadati</taxon>
        <taxon>Bacteroidota</taxon>
        <taxon>Chitinophagia</taxon>
        <taxon>Chitinophagales</taxon>
        <taxon>Chitinophagaceae</taxon>
        <taxon>Niastella</taxon>
    </lineage>
</organism>
<feature type="chain" id="PRO_5013342968" evidence="10">
    <location>
        <begin position="27"/>
        <end position="1095"/>
    </location>
</feature>
<name>A0A1V9FWX2_9BACT</name>
<dbReference type="PROSITE" id="PS52016">
    <property type="entry name" value="TONB_DEPENDENT_REC_3"/>
    <property type="match status" value="1"/>
</dbReference>
<dbReference type="InterPro" id="IPR037066">
    <property type="entry name" value="Plug_dom_sf"/>
</dbReference>
<dbReference type="GO" id="GO:0009279">
    <property type="term" value="C:cell outer membrane"/>
    <property type="evidence" value="ECO:0007669"/>
    <property type="project" value="UniProtKB-SubCell"/>
</dbReference>
<keyword evidence="14" id="KW-1185">Reference proteome</keyword>
<evidence type="ECO:0000256" key="6">
    <source>
        <dbReference type="ARBA" id="ARBA00023136"/>
    </source>
</evidence>
<dbReference type="InterPro" id="IPR023996">
    <property type="entry name" value="TonB-dep_OMP_SusC/RagA"/>
</dbReference>
<dbReference type="Pfam" id="PF00593">
    <property type="entry name" value="TonB_dep_Rec_b-barrel"/>
    <property type="match status" value="1"/>
</dbReference>
<evidence type="ECO:0000259" key="11">
    <source>
        <dbReference type="Pfam" id="PF00593"/>
    </source>
</evidence>
<accession>A0A1V9FWX2</accession>
<protein>
    <submittedName>
        <fullName evidence="13">SusC/RagA family TonB-linked outer membrane protein</fullName>
    </submittedName>
</protein>
<evidence type="ECO:0000256" key="9">
    <source>
        <dbReference type="RuleBase" id="RU003357"/>
    </source>
</evidence>
<proteinExistence type="inferred from homology"/>
<dbReference type="InterPro" id="IPR012910">
    <property type="entry name" value="Plug_dom"/>
</dbReference>
<evidence type="ECO:0000259" key="12">
    <source>
        <dbReference type="Pfam" id="PF07715"/>
    </source>
</evidence>
<dbReference type="InterPro" id="IPR039426">
    <property type="entry name" value="TonB-dep_rcpt-like"/>
</dbReference>
<dbReference type="InterPro" id="IPR036942">
    <property type="entry name" value="Beta-barrel_TonB_sf"/>
</dbReference>
<evidence type="ECO:0000256" key="3">
    <source>
        <dbReference type="ARBA" id="ARBA00022452"/>
    </source>
</evidence>
<comment type="similarity">
    <text evidence="8 9">Belongs to the TonB-dependent receptor family.</text>
</comment>
<dbReference type="Pfam" id="PF13715">
    <property type="entry name" value="CarbopepD_reg_2"/>
    <property type="match status" value="1"/>
</dbReference>
<dbReference type="InterPro" id="IPR000531">
    <property type="entry name" value="Beta-barrel_TonB"/>
</dbReference>
<keyword evidence="10" id="KW-0732">Signal</keyword>
<evidence type="ECO:0000256" key="4">
    <source>
        <dbReference type="ARBA" id="ARBA00022692"/>
    </source>
</evidence>
<evidence type="ECO:0000313" key="13">
    <source>
        <dbReference type="EMBL" id="OQP62788.1"/>
    </source>
</evidence>
<dbReference type="NCBIfam" id="TIGR04057">
    <property type="entry name" value="SusC_RagA_signa"/>
    <property type="match status" value="1"/>
</dbReference>
<evidence type="ECO:0000313" key="14">
    <source>
        <dbReference type="Proteomes" id="UP000192796"/>
    </source>
</evidence>
<dbReference type="InterPro" id="IPR023997">
    <property type="entry name" value="TonB-dep_OMP_SusC/RagA_CS"/>
</dbReference>
<feature type="domain" description="TonB-dependent receptor-like beta-barrel" evidence="11">
    <location>
        <begin position="490"/>
        <end position="869"/>
    </location>
</feature>
<dbReference type="EMBL" id="LVYD01000048">
    <property type="protein sequence ID" value="OQP62788.1"/>
    <property type="molecule type" value="Genomic_DNA"/>
</dbReference>
<dbReference type="NCBIfam" id="TIGR04056">
    <property type="entry name" value="OMP_RagA_SusC"/>
    <property type="match status" value="1"/>
</dbReference>
<comment type="caution">
    <text evidence="13">The sequence shown here is derived from an EMBL/GenBank/DDBJ whole genome shotgun (WGS) entry which is preliminary data.</text>
</comment>
<evidence type="ECO:0000256" key="7">
    <source>
        <dbReference type="ARBA" id="ARBA00023237"/>
    </source>
</evidence>
<dbReference type="Pfam" id="PF07715">
    <property type="entry name" value="Plug"/>
    <property type="match status" value="1"/>
</dbReference>
<keyword evidence="3 8" id="KW-1134">Transmembrane beta strand</keyword>
<keyword evidence="4 8" id="KW-0812">Transmembrane</keyword>
<dbReference type="SUPFAM" id="SSF56935">
    <property type="entry name" value="Porins"/>
    <property type="match status" value="1"/>
</dbReference>
<dbReference type="SUPFAM" id="SSF49464">
    <property type="entry name" value="Carboxypeptidase regulatory domain-like"/>
    <property type="match status" value="1"/>
</dbReference>
<evidence type="ECO:0000256" key="1">
    <source>
        <dbReference type="ARBA" id="ARBA00004571"/>
    </source>
</evidence>